<dbReference type="AlphaFoldDB" id="A0A0U0QLS6"/>
<accession>A0A0U0QLS6</accession>
<evidence type="ECO:0000256" key="2">
    <source>
        <dbReference type="ARBA" id="ARBA00022963"/>
    </source>
</evidence>
<reference evidence="7" key="1">
    <citation type="submission" date="2015-03" db="EMBL/GenBank/DDBJ databases">
        <authorList>
            <consortium name="Pathogen Informatics"/>
        </authorList>
    </citation>
    <scope>NUCLEOTIDE SEQUENCE [LARGE SCALE GENOMIC DNA]</scope>
    <source>
        <strain evidence="7">K00500041</strain>
    </source>
</reference>
<keyword evidence="1" id="KW-0378">Hydrolase</keyword>
<evidence type="ECO:0000256" key="1">
    <source>
        <dbReference type="ARBA" id="ARBA00022801"/>
    </source>
</evidence>
<dbReference type="GO" id="GO:0016042">
    <property type="term" value="P:lipid catabolic process"/>
    <property type="evidence" value="ECO:0007669"/>
    <property type="project" value="UniProtKB-KW"/>
</dbReference>
<evidence type="ECO:0000256" key="3">
    <source>
        <dbReference type="ARBA" id="ARBA00023098"/>
    </source>
</evidence>
<keyword evidence="3" id="KW-0443">Lipid metabolism</keyword>
<comment type="caution">
    <text evidence="4">Lacks conserved residue(s) required for the propagation of feature annotation.</text>
</comment>
<organism evidence="6 7">
    <name type="scientific">Mycobacterium tuberculosis</name>
    <dbReference type="NCBI Taxonomy" id="1773"/>
    <lineage>
        <taxon>Bacteria</taxon>
        <taxon>Bacillati</taxon>
        <taxon>Actinomycetota</taxon>
        <taxon>Actinomycetes</taxon>
        <taxon>Mycobacteriales</taxon>
        <taxon>Mycobacteriaceae</taxon>
        <taxon>Mycobacterium</taxon>
        <taxon>Mycobacterium tuberculosis complex</taxon>
    </lineage>
</organism>
<dbReference type="Proteomes" id="UP000038802">
    <property type="component" value="Unassembled WGS sequence"/>
</dbReference>
<dbReference type="InterPro" id="IPR002641">
    <property type="entry name" value="PNPLA_dom"/>
</dbReference>
<evidence type="ECO:0000259" key="5">
    <source>
        <dbReference type="PROSITE" id="PS51635"/>
    </source>
</evidence>
<proteinExistence type="predicted"/>
<dbReference type="Gene3D" id="3.40.1090.10">
    <property type="entry name" value="Cytosolic phospholipase A2 catalytic domain"/>
    <property type="match status" value="1"/>
</dbReference>
<name>A0A0U0QLS6_MYCTX</name>
<dbReference type="PROSITE" id="PS51635">
    <property type="entry name" value="PNPLA"/>
    <property type="match status" value="1"/>
</dbReference>
<dbReference type="EMBL" id="CSAE01000021">
    <property type="protein sequence ID" value="COV04294.1"/>
    <property type="molecule type" value="Genomic_DNA"/>
</dbReference>
<protein>
    <submittedName>
        <fullName evidence="6">Drug transporter</fullName>
    </submittedName>
</protein>
<keyword evidence="2" id="KW-0442">Lipid degradation</keyword>
<dbReference type="InterPro" id="IPR050301">
    <property type="entry name" value="NTE"/>
</dbReference>
<evidence type="ECO:0000313" key="6">
    <source>
        <dbReference type="EMBL" id="COV04294.1"/>
    </source>
</evidence>
<dbReference type="PANTHER" id="PTHR14226">
    <property type="entry name" value="NEUROPATHY TARGET ESTERASE/SWISS CHEESE D.MELANOGASTER"/>
    <property type="match status" value="1"/>
</dbReference>
<dbReference type="PANTHER" id="PTHR14226:SF29">
    <property type="entry name" value="NEUROPATHY TARGET ESTERASE SWS"/>
    <property type="match status" value="1"/>
</dbReference>
<evidence type="ECO:0000313" key="7">
    <source>
        <dbReference type="Proteomes" id="UP000038802"/>
    </source>
</evidence>
<dbReference type="Pfam" id="PF01734">
    <property type="entry name" value="Patatin"/>
    <property type="match status" value="1"/>
</dbReference>
<dbReference type="InterPro" id="IPR016035">
    <property type="entry name" value="Acyl_Trfase/lysoPLipase"/>
</dbReference>
<sequence length="209" mass="22588">MDAQIYEHFVRKSHGDYTLPSKGLIRGKRTQSTLRTIFGDHLVEELPKHFRCVSVDLLARRPVVHRQGPLADVVGCSMRLPFLYAPLPYGGTLHVDGGVLDNVPVTTLVGKDGPLIAVNVASGGNPSPASGGHRRGKPRVPGLTDTLLRTMTISSAMASEKVLAQADLVIKPNPIGVGLMEYHQIDRAREAGRIAAREALPQIMELVHG</sequence>
<dbReference type="SUPFAM" id="SSF52151">
    <property type="entry name" value="FabD/lysophospholipase-like"/>
    <property type="match status" value="1"/>
</dbReference>
<feature type="domain" description="PNPLA" evidence="5">
    <location>
        <begin position="1"/>
        <end position="109"/>
    </location>
</feature>
<dbReference type="GO" id="GO:0016787">
    <property type="term" value="F:hydrolase activity"/>
    <property type="evidence" value="ECO:0007669"/>
    <property type="project" value="UniProtKB-KW"/>
</dbReference>
<gene>
    <name evidence="6" type="primary">rssA_1</name>
    <name evidence="6" type="ORF">ERS007703_00366</name>
</gene>
<feature type="short sequence motif" description="DGA/G" evidence="4">
    <location>
        <begin position="96"/>
        <end position="98"/>
    </location>
</feature>
<dbReference type="STRING" id="115862.BBG46_19370"/>
<evidence type="ECO:0000256" key="4">
    <source>
        <dbReference type="PROSITE-ProRule" id="PRU01161"/>
    </source>
</evidence>